<sequence>MCAAQGKVKLRAGSLGGWVDGQEGAVSRSVGSVRGRAGHRGWRRGEEETRARSSGQTGPGVGHSITFSASITTAIFNINNSKDDEINTNSTSSLFIILITISTPHASGSTLSSITTASTILRTMLNLCTLKRRQHNEWMPTRAEVLA</sequence>
<keyword evidence="3" id="KW-1185">Reference proteome</keyword>
<evidence type="ECO:0000313" key="2">
    <source>
        <dbReference type="EMBL" id="VEL34459.1"/>
    </source>
</evidence>
<dbReference type="AlphaFoldDB" id="A0A3S5CT29"/>
<feature type="region of interest" description="Disordered" evidence="1">
    <location>
        <begin position="29"/>
        <end position="63"/>
    </location>
</feature>
<evidence type="ECO:0000256" key="1">
    <source>
        <dbReference type="SAM" id="MobiDB-lite"/>
    </source>
</evidence>
<dbReference type="Proteomes" id="UP000784294">
    <property type="component" value="Unassembled WGS sequence"/>
</dbReference>
<organism evidence="2 3">
    <name type="scientific">Protopolystoma xenopodis</name>
    <dbReference type="NCBI Taxonomy" id="117903"/>
    <lineage>
        <taxon>Eukaryota</taxon>
        <taxon>Metazoa</taxon>
        <taxon>Spiralia</taxon>
        <taxon>Lophotrochozoa</taxon>
        <taxon>Platyhelminthes</taxon>
        <taxon>Monogenea</taxon>
        <taxon>Polyopisthocotylea</taxon>
        <taxon>Polystomatidea</taxon>
        <taxon>Polystomatidae</taxon>
        <taxon>Protopolystoma</taxon>
    </lineage>
</organism>
<evidence type="ECO:0000313" key="3">
    <source>
        <dbReference type="Proteomes" id="UP000784294"/>
    </source>
</evidence>
<comment type="caution">
    <text evidence="2">The sequence shown here is derived from an EMBL/GenBank/DDBJ whole genome shotgun (WGS) entry which is preliminary data.</text>
</comment>
<reference evidence="2" key="1">
    <citation type="submission" date="2018-11" db="EMBL/GenBank/DDBJ databases">
        <authorList>
            <consortium name="Pathogen Informatics"/>
        </authorList>
    </citation>
    <scope>NUCLEOTIDE SEQUENCE</scope>
</reference>
<dbReference type="EMBL" id="CAAALY010247704">
    <property type="protein sequence ID" value="VEL34459.1"/>
    <property type="molecule type" value="Genomic_DNA"/>
</dbReference>
<name>A0A3S5CT29_9PLAT</name>
<accession>A0A3S5CT29</accession>
<gene>
    <name evidence="2" type="ORF">PXEA_LOCUS27899</name>
</gene>
<proteinExistence type="predicted"/>
<protein>
    <submittedName>
        <fullName evidence="2">Uncharacterized protein</fullName>
    </submittedName>
</protein>